<dbReference type="RefSeq" id="WP_085366184.1">
    <property type="nucleotide sequence ID" value="NZ_CAUJPZ010000032.1"/>
</dbReference>
<proteinExistence type="predicted"/>
<name>A0A1X3D8C4_9NEIS</name>
<organism evidence="1 2">
    <name type="scientific">Neisseria dentiae</name>
    <dbReference type="NCBI Taxonomy" id="194197"/>
    <lineage>
        <taxon>Bacteria</taxon>
        <taxon>Pseudomonadati</taxon>
        <taxon>Pseudomonadota</taxon>
        <taxon>Betaproteobacteria</taxon>
        <taxon>Neisseriales</taxon>
        <taxon>Neisseriaceae</taxon>
        <taxon>Neisseria</taxon>
    </lineage>
</organism>
<dbReference type="EMBL" id="MTBO01000019">
    <property type="protein sequence ID" value="OSI15951.1"/>
    <property type="molecule type" value="Genomic_DNA"/>
</dbReference>
<reference evidence="2" key="1">
    <citation type="submission" date="2017-01" db="EMBL/GenBank/DDBJ databases">
        <authorList>
            <person name="Wolfgang W.J."/>
            <person name="Cole J."/>
            <person name="Wroblewski D."/>
            <person name="Mcginnis J."/>
            <person name="Musser K.A."/>
        </authorList>
    </citation>
    <scope>NUCLEOTIDE SEQUENCE [LARGE SCALE GENOMIC DNA]</scope>
    <source>
        <strain evidence="2">DSM 19151</strain>
    </source>
</reference>
<keyword evidence="2" id="KW-1185">Reference proteome</keyword>
<evidence type="ECO:0000313" key="2">
    <source>
        <dbReference type="Proteomes" id="UP000193118"/>
    </source>
</evidence>
<dbReference type="Proteomes" id="UP000193118">
    <property type="component" value="Unassembled WGS sequence"/>
</dbReference>
<comment type="caution">
    <text evidence="1">The sequence shown here is derived from an EMBL/GenBank/DDBJ whole genome shotgun (WGS) entry which is preliminary data.</text>
</comment>
<protein>
    <submittedName>
        <fullName evidence="1">Uncharacterized protein</fullName>
    </submittedName>
</protein>
<evidence type="ECO:0000313" key="1">
    <source>
        <dbReference type="EMBL" id="OSI15951.1"/>
    </source>
</evidence>
<dbReference type="GeneID" id="94579622"/>
<sequence>MKELKKSEECYISGGGVVFFRNTADGNVVDSPNRQDLLSGKVKLSTPTGGSNITTLAFKHSRY</sequence>
<gene>
    <name evidence="1" type="ORF">BWD09_08135</name>
</gene>
<accession>A0A1X3D8C4</accession>
<dbReference type="AlphaFoldDB" id="A0A1X3D8C4"/>
<dbReference type="OrthoDB" id="9899241at2"/>